<evidence type="ECO:0000313" key="9">
    <source>
        <dbReference type="EMBL" id="KAF2654519.1"/>
    </source>
</evidence>
<organism evidence="9 10">
    <name type="scientific">Lophiostoma macrostomum CBS 122681</name>
    <dbReference type="NCBI Taxonomy" id="1314788"/>
    <lineage>
        <taxon>Eukaryota</taxon>
        <taxon>Fungi</taxon>
        <taxon>Dikarya</taxon>
        <taxon>Ascomycota</taxon>
        <taxon>Pezizomycotina</taxon>
        <taxon>Dothideomycetes</taxon>
        <taxon>Pleosporomycetidae</taxon>
        <taxon>Pleosporales</taxon>
        <taxon>Lophiostomataceae</taxon>
        <taxon>Lophiostoma</taxon>
    </lineage>
</organism>
<dbReference type="SUPFAM" id="SSF75304">
    <property type="entry name" value="Amidase signature (AS) enzymes"/>
    <property type="match status" value="1"/>
</dbReference>
<comment type="subcellular location">
    <subcellularLocation>
        <location evidence="5">Mitochondrion</location>
    </subcellularLocation>
</comment>
<keyword evidence="6" id="KW-0175">Coiled coil</keyword>
<evidence type="ECO:0000256" key="5">
    <source>
        <dbReference type="HAMAP-Rule" id="MF_03150"/>
    </source>
</evidence>
<dbReference type="GO" id="GO:0032543">
    <property type="term" value="P:mitochondrial translation"/>
    <property type="evidence" value="ECO:0007669"/>
    <property type="project" value="UniProtKB-UniRule"/>
</dbReference>
<dbReference type="PANTHER" id="PTHR11895:SF7">
    <property type="entry name" value="GLUTAMYL-TRNA(GLN) AMIDOTRANSFERASE SUBUNIT A, MITOCHONDRIAL"/>
    <property type="match status" value="1"/>
</dbReference>
<evidence type="ECO:0000256" key="4">
    <source>
        <dbReference type="ARBA" id="ARBA00022917"/>
    </source>
</evidence>
<dbReference type="OrthoDB" id="421993at2759"/>
<dbReference type="InterPro" id="IPR036928">
    <property type="entry name" value="AS_sf"/>
</dbReference>
<comment type="catalytic activity">
    <reaction evidence="5">
        <text>L-glutamyl-tRNA(Gln) + L-glutamine + ATP + H2O = L-glutaminyl-tRNA(Gln) + L-glutamate + ADP + phosphate + H(+)</text>
        <dbReference type="Rhea" id="RHEA:17521"/>
        <dbReference type="Rhea" id="RHEA-COMP:9681"/>
        <dbReference type="Rhea" id="RHEA-COMP:9684"/>
        <dbReference type="ChEBI" id="CHEBI:15377"/>
        <dbReference type="ChEBI" id="CHEBI:15378"/>
        <dbReference type="ChEBI" id="CHEBI:29985"/>
        <dbReference type="ChEBI" id="CHEBI:30616"/>
        <dbReference type="ChEBI" id="CHEBI:43474"/>
        <dbReference type="ChEBI" id="CHEBI:58359"/>
        <dbReference type="ChEBI" id="CHEBI:78520"/>
        <dbReference type="ChEBI" id="CHEBI:78521"/>
        <dbReference type="ChEBI" id="CHEBI:456216"/>
        <dbReference type="EC" id="6.3.5.7"/>
    </reaction>
</comment>
<feature type="coiled-coil region" evidence="6">
    <location>
        <begin position="613"/>
        <end position="673"/>
    </location>
</feature>
<comment type="subunit">
    <text evidence="5">Subunit of the heterotrimeric GatCAB amidotransferase (AdT) complex, composed of A, B and C subunits.</text>
</comment>
<sequence>MQRQVHGWPEVALQNILRPRLRVMRGVYKAISPPGTGLTKRAQKCFMIQDQTKFLNAFITLADREWLEKQVDDAQWAPKSARQKHVGELVAVKDNICTADLPTTAASAFLKDFTSPYDATVVRQLRDAGCIIVGKTNMDEFGMGSHSTNSHFQPVTIDTGRGNGMSPGGSSGGSAVAVATGALGTDTGGSVRLPAAYTRTVGFKPSYGLLSRWGVIAYANSLDTVGIFAKEGDTLRQEDNAVDHVRKLFDLLNEHDPQDPTSLPPSTRKRLGTSKPKRLRVGIPLEYNVATLNVDIKRAWIKALRLLKTKGHTLHPVSLPATKHALSAYYILAPAEASSNLAKYDGVRYGSRSEGPDGTPSSVLFAKTRGQFFGPEVQRRILLGAFSLSADAISNYFIQAQKVRRLVKQDFDNVFASPNPLSTKERKRNEKGVDILLCPTAPTMAPSLNRLRTGEKEGTPTDAYTNDVFTVPSSLAGLPAINIPINRAPKDTRTRRGTFAKRHKFESEKIGMQIIGQYGDDKLVLDVAEELMAVDEAFHEPVPQYRLLSKELRPEVYNRGDMRHGGGCGFENTNGEIWPKKAKKVPGVGQVDRYPTTAEKKDRKRAALMGVTVEEYKAMKEEAEANGESMAEKYAHVLGTGNVKSEKKYLERSKLTREEYQELKEQADELGLTPEELVSAGRRVEGSRPGVPDIKAKKNKSRAAVIWANKKKENEETRNEKRGWFGLW</sequence>
<protein>
    <recommendedName>
        <fullName evidence="5">Glutamyl-tRNA(Gln) amidotransferase subunit A, mitochondrial</fullName>
        <shortName evidence="5">Glu-AdT subunit A</shortName>
        <ecNumber evidence="5">6.3.5.7</ecNumber>
    </recommendedName>
</protein>
<keyword evidence="2 5" id="KW-0547">Nucleotide-binding</keyword>
<feature type="active site" description="Charge relay system" evidence="5">
    <location>
        <position position="170"/>
    </location>
</feature>
<dbReference type="GO" id="GO:0050567">
    <property type="term" value="F:glutaminyl-tRNA synthase (glutamine-hydrolyzing) activity"/>
    <property type="evidence" value="ECO:0007669"/>
    <property type="project" value="UniProtKB-UniRule"/>
</dbReference>
<dbReference type="PANTHER" id="PTHR11895">
    <property type="entry name" value="TRANSAMIDASE"/>
    <property type="match status" value="1"/>
</dbReference>
<dbReference type="InterPro" id="IPR004412">
    <property type="entry name" value="GatA"/>
</dbReference>
<dbReference type="HAMAP" id="MF_00120">
    <property type="entry name" value="GatA"/>
    <property type="match status" value="1"/>
</dbReference>
<dbReference type="Proteomes" id="UP000799324">
    <property type="component" value="Unassembled WGS sequence"/>
</dbReference>
<dbReference type="InterPro" id="IPR000120">
    <property type="entry name" value="Amidase"/>
</dbReference>
<dbReference type="Pfam" id="PF01425">
    <property type="entry name" value="Amidase"/>
    <property type="match status" value="1"/>
</dbReference>
<comment type="function">
    <text evidence="5">Allows the formation of correctly charged Gln-tRNA(Gln) through the transamidation of misacylated Glu-tRNA(Gln) in the mitochondria. The reaction takes place in the presence of glutamine and ATP through an activated gamma-phospho-Glu-tRNA(Gln).</text>
</comment>
<keyword evidence="3 5" id="KW-0067">ATP-binding</keyword>
<keyword evidence="4 5" id="KW-0648">Protein biosynthesis</keyword>
<keyword evidence="5" id="KW-0496">Mitochondrion</keyword>
<evidence type="ECO:0000256" key="6">
    <source>
        <dbReference type="SAM" id="Coils"/>
    </source>
</evidence>
<keyword evidence="10" id="KW-1185">Reference proteome</keyword>
<dbReference type="EMBL" id="MU004363">
    <property type="protein sequence ID" value="KAF2654519.1"/>
    <property type="molecule type" value="Genomic_DNA"/>
</dbReference>
<feature type="region of interest" description="Disordered" evidence="7">
    <location>
        <begin position="255"/>
        <end position="274"/>
    </location>
</feature>
<feature type="active site" description="Acyl-ester intermediate" evidence="5">
    <location>
        <position position="190"/>
    </location>
</feature>
<evidence type="ECO:0000313" key="10">
    <source>
        <dbReference type="Proteomes" id="UP000799324"/>
    </source>
</evidence>
<evidence type="ECO:0000256" key="7">
    <source>
        <dbReference type="SAM" id="MobiDB-lite"/>
    </source>
</evidence>
<comment type="similarity">
    <text evidence="5">Belongs to the amidase family. GatA subfamily.</text>
</comment>
<evidence type="ECO:0000256" key="1">
    <source>
        <dbReference type="ARBA" id="ARBA00022598"/>
    </source>
</evidence>
<dbReference type="GO" id="GO:0030956">
    <property type="term" value="C:glutamyl-tRNA(Gln) amidotransferase complex"/>
    <property type="evidence" value="ECO:0007669"/>
    <property type="project" value="UniProtKB-UniRule"/>
</dbReference>
<reference evidence="9" key="1">
    <citation type="journal article" date="2020" name="Stud. Mycol.">
        <title>101 Dothideomycetes genomes: a test case for predicting lifestyles and emergence of pathogens.</title>
        <authorList>
            <person name="Haridas S."/>
            <person name="Albert R."/>
            <person name="Binder M."/>
            <person name="Bloem J."/>
            <person name="Labutti K."/>
            <person name="Salamov A."/>
            <person name="Andreopoulos B."/>
            <person name="Baker S."/>
            <person name="Barry K."/>
            <person name="Bills G."/>
            <person name="Bluhm B."/>
            <person name="Cannon C."/>
            <person name="Castanera R."/>
            <person name="Culley D."/>
            <person name="Daum C."/>
            <person name="Ezra D."/>
            <person name="Gonzalez J."/>
            <person name="Henrissat B."/>
            <person name="Kuo A."/>
            <person name="Liang C."/>
            <person name="Lipzen A."/>
            <person name="Lutzoni F."/>
            <person name="Magnuson J."/>
            <person name="Mondo S."/>
            <person name="Nolan M."/>
            <person name="Ohm R."/>
            <person name="Pangilinan J."/>
            <person name="Park H.-J."/>
            <person name="Ramirez L."/>
            <person name="Alfaro M."/>
            <person name="Sun H."/>
            <person name="Tritt A."/>
            <person name="Yoshinaga Y."/>
            <person name="Zwiers L.-H."/>
            <person name="Turgeon B."/>
            <person name="Goodwin S."/>
            <person name="Spatafora J."/>
            <person name="Crous P."/>
            <person name="Grigoriev I."/>
        </authorList>
    </citation>
    <scope>NUCLEOTIDE SEQUENCE</scope>
    <source>
        <strain evidence="9">CBS 122681</strain>
    </source>
</reference>
<keyword evidence="1 5" id="KW-0436">Ligase</keyword>
<dbReference type="AlphaFoldDB" id="A0A6A6T370"/>
<dbReference type="Gene3D" id="3.90.1300.10">
    <property type="entry name" value="Amidase signature (AS) domain"/>
    <property type="match status" value="1"/>
</dbReference>
<dbReference type="GO" id="GO:0070681">
    <property type="term" value="P:glutaminyl-tRNAGln biosynthesis via transamidation"/>
    <property type="evidence" value="ECO:0007669"/>
    <property type="project" value="UniProtKB-UniRule"/>
</dbReference>
<dbReference type="InterPro" id="IPR023631">
    <property type="entry name" value="Amidase_dom"/>
</dbReference>
<evidence type="ECO:0000256" key="3">
    <source>
        <dbReference type="ARBA" id="ARBA00022840"/>
    </source>
</evidence>
<feature type="active site" description="Charge relay system" evidence="5">
    <location>
        <position position="93"/>
    </location>
</feature>
<feature type="domain" description="Amidase" evidence="8">
    <location>
        <begin position="53"/>
        <end position="525"/>
    </location>
</feature>
<accession>A0A6A6T370</accession>
<dbReference type="GO" id="GO:0005739">
    <property type="term" value="C:mitochondrion"/>
    <property type="evidence" value="ECO:0007669"/>
    <property type="project" value="UniProtKB-SubCell"/>
</dbReference>
<gene>
    <name evidence="9" type="ORF">K491DRAFT_471076</name>
</gene>
<dbReference type="EC" id="6.3.5.7" evidence="5"/>
<evidence type="ECO:0000256" key="2">
    <source>
        <dbReference type="ARBA" id="ARBA00022741"/>
    </source>
</evidence>
<dbReference type="GO" id="GO:0005524">
    <property type="term" value="F:ATP binding"/>
    <property type="evidence" value="ECO:0007669"/>
    <property type="project" value="UniProtKB-KW"/>
</dbReference>
<name>A0A6A6T370_9PLEO</name>
<proteinExistence type="inferred from homology"/>
<evidence type="ECO:0000259" key="8">
    <source>
        <dbReference type="Pfam" id="PF01425"/>
    </source>
</evidence>